<keyword evidence="4" id="KW-1185">Reference proteome</keyword>
<dbReference type="GO" id="GO:0003995">
    <property type="term" value="F:acyl-CoA dehydrogenase activity"/>
    <property type="evidence" value="ECO:0007669"/>
    <property type="project" value="InterPro"/>
</dbReference>
<dbReference type="InterPro" id="IPR016161">
    <property type="entry name" value="Ald_DH/histidinol_DH"/>
</dbReference>
<dbReference type="RefSeq" id="WP_042529680.1">
    <property type="nucleotide sequence ID" value="NZ_CDGG01000001.1"/>
</dbReference>
<dbReference type="GO" id="GO:0050062">
    <property type="term" value="F:long-chain-fatty-acyl-CoA reductase activity"/>
    <property type="evidence" value="ECO:0007669"/>
    <property type="project" value="UniProtKB-EC"/>
</dbReference>
<evidence type="ECO:0000313" key="4">
    <source>
        <dbReference type="Proteomes" id="UP000040453"/>
    </source>
</evidence>
<reference evidence="3 4" key="1">
    <citation type="submission" date="2014-11" db="EMBL/GenBank/DDBJ databases">
        <authorList>
            <person name="Urmite Genomes Urmite Genomes"/>
        </authorList>
    </citation>
    <scope>NUCLEOTIDE SEQUENCE [LARGE SCALE GENOMIC DNA]</scope>
    <source>
        <strain evidence="3 4">Oc5</strain>
    </source>
</reference>
<keyword evidence="2" id="KW-0560">Oxidoreductase</keyword>
<proteinExistence type="inferred from homology"/>
<organism evidence="3 4">
    <name type="scientific">Oceanobacillus oncorhynchi</name>
    <dbReference type="NCBI Taxonomy" id="545501"/>
    <lineage>
        <taxon>Bacteria</taxon>
        <taxon>Bacillati</taxon>
        <taxon>Bacillota</taxon>
        <taxon>Bacilli</taxon>
        <taxon>Bacillales</taxon>
        <taxon>Bacillaceae</taxon>
        <taxon>Oceanobacillus</taxon>
    </lineage>
</organism>
<name>A0A0A1M6J0_9BACI</name>
<accession>A0A0A1M6J0</accession>
<evidence type="ECO:0000256" key="1">
    <source>
        <dbReference type="ARBA" id="ARBA00022857"/>
    </source>
</evidence>
<sequence length="478" mass="53628">MSTVEYGGYLPPKAKQMEIKKRVLSFKKGEEELHIHMPYPAPEQIQQLGSIMKTSAVQTMDTTEIIQAVSKVIDLLLERNHPVRIKAEMLLPIITGYDAEIIRLGLTQSLQTFREHELHRWLAVNFHSLSILDRFEPLQHGGYTKAIGPQLTAHVWAGNVPGLPLWSLIASLLVKGSVIGKVSSAEPFFIGLFCEILAEVEPRLANAMAIVSWQGGDSERESALFTGADAVIGYGTNKTITMLQQQVTPPAHFISFGNKLSFGLVHHQVLDRQKDEALAKQAALDIIRYDQQGCFSPHTFFVEKGGKTSPKQWAALLARKLQVYEERHPLRKLSIEEAGERAEWRNKKEWQESWQLFSSSKGSWIVAYGKEASIEPSPLSRVVHVIEIDNWQDMKEAVRDKRAVVQTMGIAAPVEELFKISTRLSAFGITRITSIGRMTKLHAGWHQDGRSLMRELVQLVDIDPSAVSEADAFNSYTD</sequence>
<dbReference type="AlphaFoldDB" id="A0A0A1M6J0"/>
<evidence type="ECO:0000313" key="3">
    <source>
        <dbReference type="EMBL" id="CEI80890.1"/>
    </source>
</evidence>
<dbReference type="PIRSF" id="PIRSF009414">
    <property type="entry name" value="LuxC"/>
    <property type="match status" value="1"/>
</dbReference>
<dbReference type="EC" id="1.2.1.50" evidence="2"/>
<evidence type="ECO:0000256" key="2">
    <source>
        <dbReference type="PIRNR" id="PIRNR009414"/>
    </source>
</evidence>
<dbReference type="EMBL" id="CDGG01000001">
    <property type="protein sequence ID" value="CEI80890.1"/>
    <property type="molecule type" value="Genomic_DNA"/>
</dbReference>
<comment type="similarity">
    <text evidence="2">Belongs to the LuxC family.</text>
</comment>
<gene>
    <name evidence="3" type="ORF">BN997_00702</name>
</gene>
<dbReference type="Proteomes" id="UP000040453">
    <property type="component" value="Unassembled WGS sequence"/>
</dbReference>
<dbReference type="InterPro" id="IPR008670">
    <property type="entry name" value="CoA_reduct_LuxC"/>
</dbReference>
<dbReference type="GO" id="GO:0008218">
    <property type="term" value="P:bioluminescence"/>
    <property type="evidence" value="ECO:0007669"/>
    <property type="project" value="InterPro"/>
</dbReference>
<dbReference type="Pfam" id="PF05893">
    <property type="entry name" value="LuxC"/>
    <property type="match status" value="1"/>
</dbReference>
<keyword evidence="1 2" id="KW-0521">NADP</keyword>
<protein>
    <recommendedName>
        <fullName evidence="2">Acyl-CoA reductase</fullName>
        <ecNumber evidence="2">1.2.1.50</ecNumber>
    </recommendedName>
</protein>
<comment type="catalytic activity">
    <reaction evidence="2">
        <text>a long-chain fatty aldehyde + NADP(+) + CoA = a long-chain fatty acyl-CoA + NADPH + H(+)</text>
        <dbReference type="Rhea" id="RHEA:15437"/>
        <dbReference type="ChEBI" id="CHEBI:15378"/>
        <dbReference type="ChEBI" id="CHEBI:17176"/>
        <dbReference type="ChEBI" id="CHEBI:57287"/>
        <dbReference type="ChEBI" id="CHEBI:57783"/>
        <dbReference type="ChEBI" id="CHEBI:58349"/>
        <dbReference type="ChEBI" id="CHEBI:83139"/>
        <dbReference type="EC" id="1.2.1.50"/>
    </reaction>
</comment>
<dbReference type="SUPFAM" id="SSF53720">
    <property type="entry name" value="ALDH-like"/>
    <property type="match status" value="1"/>
</dbReference>
<dbReference type="STRING" id="545501.BN997_00702"/>